<dbReference type="Gramene" id="Zm00001eb405730_T001">
    <property type="protein sequence ID" value="Zm00001eb405730_P001"/>
    <property type="gene ID" value="Zm00001eb405730"/>
</dbReference>
<name>A0A804UL57_MAIZE</name>
<reference evidence="2" key="3">
    <citation type="submission" date="2021-05" db="UniProtKB">
        <authorList>
            <consortium name="EnsemblPlants"/>
        </authorList>
    </citation>
    <scope>IDENTIFICATION</scope>
    <source>
        <strain evidence="2">cv. B73</strain>
    </source>
</reference>
<protein>
    <submittedName>
        <fullName evidence="2">Uncharacterized protein</fullName>
    </submittedName>
</protein>
<dbReference type="EnsemblPlants" id="Zm00001eb405730_T001">
    <property type="protein sequence ID" value="Zm00001eb405730_P001"/>
    <property type="gene ID" value="Zm00001eb405730"/>
</dbReference>
<evidence type="ECO:0000256" key="1">
    <source>
        <dbReference type="SAM" id="MobiDB-lite"/>
    </source>
</evidence>
<organism evidence="2 3">
    <name type="scientific">Zea mays</name>
    <name type="common">Maize</name>
    <dbReference type="NCBI Taxonomy" id="4577"/>
    <lineage>
        <taxon>Eukaryota</taxon>
        <taxon>Viridiplantae</taxon>
        <taxon>Streptophyta</taxon>
        <taxon>Embryophyta</taxon>
        <taxon>Tracheophyta</taxon>
        <taxon>Spermatophyta</taxon>
        <taxon>Magnoliopsida</taxon>
        <taxon>Liliopsida</taxon>
        <taxon>Poales</taxon>
        <taxon>Poaceae</taxon>
        <taxon>PACMAD clade</taxon>
        <taxon>Panicoideae</taxon>
        <taxon>Andropogonodae</taxon>
        <taxon>Andropogoneae</taxon>
        <taxon>Tripsacinae</taxon>
        <taxon>Zea</taxon>
    </lineage>
</organism>
<dbReference type="InParanoid" id="A0A804UL57"/>
<dbReference type="AlphaFoldDB" id="A0A804UL57"/>
<evidence type="ECO:0000313" key="3">
    <source>
        <dbReference type="Proteomes" id="UP000007305"/>
    </source>
</evidence>
<evidence type="ECO:0000313" key="2">
    <source>
        <dbReference type="EnsemblPlants" id="Zm00001eb405730_P001"/>
    </source>
</evidence>
<sequence>MQCQNQNTYTRFSLLLALRRAHHGRVRPATDPVHDDDDGHDGGHVDARPDHEAEHVVVPERGHRPGRHAGALPRYPRRLPAIAAAPDLAASPREGALHPVAGSGGLRVVLVAAETERGGRGRRSSSGSRS</sequence>
<feature type="region of interest" description="Disordered" evidence="1">
    <location>
        <begin position="25"/>
        <end position="53"/>
    </location>
</feature>
<feature type="compositionally biased region" description="Basic and acidic residues" evidence="1">
    <location>
        <begin position="40"/>
        <end position="53"/>
    </location>
</feature>
<dbReference type="Proteomes" id="UP000007305">
    <property type="component" value="Chromosome 10"/>
</dbReference>
<proteinExistence type="predicted"/>
<keyword evidence="3" id="KW-1185">Reference proteome</keyword>
<accession>A0A804UL57</accession>
<reference evidence="3" key="1">
    <citation type="journal article" date="2009" name="Science">
        <title>The B73 maize genome: complexity, diversity, and dynamics.</title>
        <authorList>
            <person name="Schnable P.S."/>
            <person name="Ware D."/>
            <person name="Fulton R.S."/>
            <person name="Stein J.C."/>
            <person name="Wei F."/>
            <person name="Pasternak S."/>
            <person name="Liang C."/>
            <person name="Zhang J."/>
            <person name="Fulton L."/>
            <person name="Graves T.A."/>
            <person name="Minx P."/>
            <person name="Reily A.D."/>
            <person name="Courtney L."/>
            <person name="Kruchowski S.S."/>
            <person name="Tomlinson C."/>
            <person name="Strong C."/>
            <person name="Delehaunty K."/>
            <person name="Fronick C."/>
            <person name="Courtney B."/>
            <person name="Rock S.M."/>
            <person name="Belter E."/>
            <person name="Du F."/>
            <person name="Kim K."/>
            <person name="Abbott R.M."/>
            <person name="Cotton M."/>
            <person name="Levy A."/>
            <person name="Marchetto P."/>
            <person name="Ochoa K."/>
            <person name="Jackson S.M."/>
            <person name="Gillam B."/>
            <person name="Chen W."/>
            <person name="Yan L."/>
            <person name="Higginbotham J."/>
            <person name="Cardenas M."/>
            <person name="Waligorski J."/>
            <person name="Applebaum E."/>
            <person name="Phelps L."/>
            <person name="Falcone J."/>
            <person name="Kanchi K."/>
            <person name="Thane T."/>
            <person name="Scimone A."/>
            <person name="Thane N."/>
            <person name="Henke J."/>
            <person name="Wang T."/>
            <person name="Ruppert J."/>
            <person name="Shah N."/>
            <person name="Rotter K."/>
            <person name="Hodges J."/>
            <person name="Ingenthron E."/>
            <person name="Cordes M."/>
            <person name="Kohlberg S."/>
            <person name="Sgro J."/>
            <person name="Delgado B."/>
            <person name="Mead K."/>
            <person name="Chinwalla A."/>
            <person name="Leonard S."/>
            <person name="Crouse K."/>
            <person name="Collura K."/>
            <person name="Kudrna D."/>
            <person name="Currie J."/>
            <person name="He R."/>
            <person name="Angelova A."/>
            <person name="Rajasekar S."/>
            <person name="Mueller T."/>
            <person name="Lomeli R."/>
            <person name="Scara G."/>
            <person name="Ko A."/>
            <person name="Delaney K."/>
            <person name="Wissotski M."/>
            <person name="Lopez G."/>
            <person name="Campos D."/>
            <person name="Braidotti M."/>
            <person name="Ashley E."/>
            <person name="Golser W."/>
            <person name="Kim H."/>
            <person name="Lee S."/>
            <person name="Lin J."/>
            <person name="Dujmic Z."/>
            <person name="Kim W."/>
            <person name="Talag J."/>
            <person name="Zuccolo A."/>
            <person name="Fan C."/>
            <person name="Sebastian A."/>
            <person name="Kramer M."/>
            <person name="Spiegel L."/>
            <person name="Nascimento L."/>
            <person name="Zutavern T."/>
            <person name="Miller B."/>
            <person name="Ambroise C."/>
            <person name="Muller S."/>
            <person name="Spooner W."/>
            <person name="Narechania A."/>
            <person name="Ren L."/>
            <person name="Wei S."/>
            <person name="Kumari S."/>
            <person name="Faga B."/>
            <person name="Levy M.J."/>
            <person name="McMahan L."/>
            <person name="Van Buren P."/>
            <person name="Vaughn M.W."/>
            <person name="Ying K."/>
            <person name="Yeh C.-T."/>
            <person name="Emrich S.J."/>
            <person name="Jia Y."/>
            <person name="Kalyanaraman A."/>
            <person name="Hsia A.-P."/>
            <person name="Barbazuk W.B."/>
            <person name="Baucom R.S."/>
            <person name="Brutnell T.P."/>
            <person name="Carpita N.C."/>
            <person name="Chaparro C."/>
            <person name="Chia J.-M."/>
            <person name="Deragon J.-M."/>
            <person name="Estill J.C."/>
            <person name="Fu Y."/>
            <person name="Jeddeloh J.A."/>
            <person name="Han Y."/>
            <person name="Lee H."/>
            <person name="Li P."/>
            <person name="Lisch D.R."/>
            <person name="Liu S."/>
            <person name="Liu Z."/>
            <person name="Nagel D.H."/>
            <person name="McCann M.C."/>
            <person name="SanMiguel P."/>
            <person name="Myers A.M."/>
            <person name="Nettleton D."/>
            <person name="Nguyen J."/>
            <person name="Penning B.W."/>
            <person name="Ponnala L."/>
            <person name="Schneider K.L."/>
            <person name="Schwartz D.C."/>
            <person name="Sharma A."/>
            <person name="Soderlund C."/>
            <person name="Springer N.M."/>
            <person name="Sun Q."/>
            <person name="Wang H."/>
            <person name="Waterman M."/>
            <person name="Westerman R."/>
            <person name="Wolfgruber T.K."/>
            <person name="Yang L."/>
            <person name="Yu Y."/>
            <person name="Zhang L."/>
            <person name="Zhou S."/>
            <person name="Zhu Q."/>
            <person name="Bennetzen J.L."/>
            <person name="Dawe R.K."/>
            <person name="Jiang J."/>
            <person name="Jiang N."/>
            <person name="Presting G.G."/>
            <person name="Wessler S.R."/>
            <person name="Aluru S."/>
            <person name="Martienssen R.A."/>
            <person name="Clifton S.W."/>
            <person name="McCombie W.R."/>
            <person name="Wing R.A."/>
            <person name="Wilson R.K."/>
        </authorList>
    </citation>
    <scope>NUCLEOTIDE SEQUENCE [LARGE SCALE GENOMIC DNA]</scope>
    <source>
        <strain evidence="3">cv. B73</strain>
    </source>
</reference>
<reference evidence="2" key="2">
    <citation type="submission" date="2019-07" db="EMBL/GenBank/DDBJ databases">
        <authorList>
            <person name="Seetharam A."/>
            <person name="Woodhouse M."/>
            <person name="Cannon E."/>
        </authorList>
    </citation>
    <scope>NUCLEOTIDE SEQUENCE [LARGE SCALE GENOMIC DNA]</scope>
    <source>
        <strain evidence="2">cv. B73</strain>
    </source>
</reference>